<comment type="caution">
    <text evidence="3">The sequence shown here is derived from an EMBL/GenBank/DDBJ whole genome shotgun (WGS) entry which is preliminary data.</text>
</comment>
<sequence>MALDAEVPDPPSLHGPQPRGDYESLGTRDPDIEDDYRREALRTALRAGAWRDAFAEWAEHTYLTAAEFETAADLGLFDRFDFYWDPATDDVGYRAPTVPDDAPDAFSDDAAGGVDEELDALGRTVSQLLETEYLDGADDAEFDFFTEEREREAEAEREEDEA</sequence>
<protein>
    <recommendedName>
        <fullName evidence="2">DUF7992 domain-containing protein</fullName>
    </recommendedName>
</protein>
<proteinExistence type="predicted"/>
<dbReference type="EMBL" id="JBHSZG010000001">
    <property type="protein sequence ID" value="MFC7137468.1"/>
    <property type="molecule type" value="Genomic_DNA"/>
</dbReference>
<reference evidence="3 4" key="1">
    <citation type="journal article" date="2019" name="Int. J. Syst. Evol. Microbiol.">
        <title>The Global Catalogue of Microorganisms (GCM) 10K type strain sequencing project: providing services to taxonomists for standard genome sequencing and annotation.</title>
        <authorList>
            <consortium name="The Broad Institute Genomics Platform"/>
            <consortium name="The Broad Institute Genome Sequencing Center for Infectious Disease"/>
            <person name="Wu L."/>
            <person name="Ma J."/>
        </authorList>
    </citation>
    <scope>NUCLEOTIDE SEQUENCE [LARGE SCALE GENOMIC DNA]</scope>
    <source>
        <strain evidence="3 4">DT92</strain>
    </source>
</reference>
<dbReference type="InterPro" id="IPR058305">
    <property type="entry name" value="DUF7992"/>
</dbReference>
<evidence type="ECO:0000256" key="1">
    <source>
        <dbReference type="SAM" id="MobiDB-lite"/>
    </source>
</evidence>
<evidence type="ECO:0000313" key="3">
    <source>
        <dbReference type="EMBL" id="MFC7137468.1"/>
    </source>
</evidence>
<feature type="domain" description="DUF7992" evidence="2">
    <location>
        <begin position="3"/>
        <end position="141"/>
    </location>
</feature>
<evidence type="ECO:0000313" key="4">
    <source>
        <dbReference type="Proteomes" id="UP001596368"/>
    </source>
</evidence>
<feature type="compositionally biased region" description="Basic and acidic residues" evidence="1">
    <location>
        <begin position="20"/>
        <end position="33"/>
    </location>
</feature>
<evidence type="ECO:0000259" key="2">
    <source>
        <dbReference type="Pfam" id="PF25955"/>
    </source>
</evidence>
<accession>A0ABD5XQW1</accession>
<organism evidence="3 4">
    <name type="scientific">Halobaculum litoreum</name>
    <dbReference type="NCBI Taxonomy" id="3031998"/>
    <lineage>
        <taxon>Archaea</taxon>
        <taxon>Methanobacteriati</taxon>
        <taxon>Methanobacteriota</taxon>
        <taxon>Stenosarchaea group</taxon>
        <taxon>Halobacteria</taxon>
        <taxon>Halobacteriales</taxon>
        <taxon>Haloferacaceae</taxon>
        <taxon>Halobaculum</taxon>
    </lineage>
</organism>
<feature type="region of interest" description="Disordered" evidence="1">
    <location>
        <begin position="1"/>
        <end position="33"/>
    </location>
</feature>
<dbReference type="Pfam" id="PF25955">
    <property type="entry name" value="DUF7992"/>
    <property type="match status" value="1"/>
</dbReference>
<dbReference type="Proteomes" id="UP001596368">
    <property type="component" value="Unassembled WGS sequence"/>
</dbReference>
<name>A0ABD5XQW1_9EURY</name>
<dbReference type="AlphaFoldDB" id="A0ABD5XQW1"/>
<keyword evidence="4" id="KW-1185">Reference proteome</keyword>
<gene>
    <name evidence="3" type="ORF">ACFQRB_15595</name>
</gene>